<gene>
    <name evidence="1" type="ORF">NM688_g1884</name>
</gene>
<sequence length="164" mass="17937">MERLPHSRDSDNQHRTAQWVIAQAGQTYESLPPSPTFAAATMRIAPSSNRTTASSEQSLATSSTMPTRRYGSERHLSSSHTNPIPNYSVAVPPANLSAREQMKLPFPQSPPGSGYPLMLEVASPRAEPDRTQSKVGRHRIAQFSLLNRVGSFLPANEVVPSEET</sequence>
<accession>A0ACC1TA96</accession>
<proteinExistence type="predicted"/>
<dbReference type="EMBL" id="JANHOG010000219">
    <property type="protein sequence ID" value="KAJ3556700.1"/>
    <property type="molecule type" value="Genomic_DNA"/>
</dbReference>
<reference evidence="1" key="1">
    <citation type="submission" date="2022-07" db="EMBL/GenBank/DDBJ databases">
        <title>Genome Sequence of Phlebia brevispora.</title>
        <authorList>
            <person name="Buettner E."/>
        </authorList>
    </citation>
    <scope>NUCLEOTIDE SEQUENCE</scope>
    <source>
        <strain evidence="1">MPL23</strain>
    </source>
</reference>
<organism evidence="1 2">
    <name type="scientific">Phlebia brevispora</name>
    <dbReference type="NCBI Taxonomy" id="194682"/>
    <lineage>
        <taxon>Eukaryota</taxon>
        <taxon>Fungi</taxon>
        <taxon>Dikarya</taxon>
        <taxon>Basidiomycota</taxon>
        <taxon>Agaricomycotina</taxon>
        <taxon>Agaricomycetes</taxon>
        <taxon>Polyporales</taxon>
        <taxon>Meruliaceae</taxon>
        <taxon>Phlebia</taxon>
    </lineage>
</organism>
<dbReference type="Proteomes" id="UP001148662">
    <property type="component" value="Unassembled WGS sequence"/>
</dbReference>
<comment type="caution">
    <text evidence="1">The sequence shown here is derived from an EMBL/GenBank/DDBJ whole genome shotgun (WGS) entry which is preliminary data.</text>
</comment>
<evidence type="ECO:0000313" key="1">
    <source>
        <dbReference type="EMBL" id="KAJ3556700.1"/>
    </source>
</evidence>
<keyword evidence="2" id="KW-1185">Reference proteome</keyword>
<evidence type="ECO:0000313" key="2">
    <source>
        <dbReference type="Proteomes" id="UP001148662"/>
    </source>
</evidence>
<protein>
    <submittedName>
        <fullName evidence="1">Uncharacterized protein</fullName>
    </submittedName>
</protein>
<name>A0ACC1TA96_9APHY</name>